<dbReference type="VEuPathDB" id="FungiDB:PV06_11294"/>
<reference evidence="1 2" key="1">
    <citation type="submission" date="2015-01" db="EMBL/GenBank/DDBJ databases">
        <title>The Genome Sequence of Exophiala oligosperma CBS72588.</title>
        <authorList>
            <consortium name="The Broad Institute Genomics Platform"/>
            <person name="Cuomo C."/>
            <person name="de Hoog S."/>
            <person name="Gorbushina A."/>
            <person name="Stielow B."/>
            <person name="Teixiera M."/>
            <person name="Abouelleil A."/>
            <person name="Chapman S.B."/>
            <person name="Priest M."/>
            <person name="Young S.K."/>
            <person name="Wortman J."/>
            <person name="Nusbaum C."/>
            <person name="Birren B."/>
        </authorList>
    </citation>
    <scope>NUCLEOTIDE SEQUENCE [LARGE SCALE GENOMIC DNA]</scope>
    <source>
        <strain evidence="1 2">CBS 72588</strain>
    </source>
</reference>
<evidence type="ECO:0000313" key="1">
    <source>
        <dbReference type="EMBL" id="KIW36479.1"/>
    </source>
</evidence>
<protein>
    <submittedName>
        <fullName evidence="1">Uncharacterized protein</fullName>
    </submittedName>
</protein>
<dbReference type="HOGENOM" id="CLU_1981618_0_0_1"/>
<name>A0A0D2DLA4_9EURO</name>
<dbReference type="RefSeq" id="XP_016256695.1">
    <property type="nucleotide sequence ID" value="XM_016412941.1"/>
</dbReference>
<dbReference type="AlphaFoldDB" id="A0A0D2DLA4"/>
<dbReference type="EMBL" id="KN847356">
    <property type="protein sequence ID" value="KIW36479.1"/>
    <property type="molecule type" value="Genomic_DNA"/>
</dbReference>
<accession>A0A0D2DLA4</accession>
<organism evidence="1 2">
    <name type="scientific">Exophiala oligosperma</name>
    <dbReference type="NCBI Taxonomy" id="215243"/>
    <lineage>
        <taxon>Eukaryota</taxon>
        <taxon>Fungi</taxon>
        <taxon>Dikarya</taxon>
        <taxon>Ascomycota</taxon>
        <taxon>Pezizomycotina</taxon>
        <taxon>Eurotiomycetes</taxon>
        <taxon>Chaetothyriomycetidae</taxon>
        <taxon>Chaetothyriales</taxon>
        <taxon>Herpotrichiellaceae</taxon>
        <taxon>Exophiala</taxon>
    </lineage>
</organism>
<dbReference type="GeneID" id="27363368"/>
<evidence type="ECO:0000313" key="2">
    <source>
        <dbReference type="Proteomes" id="UP000053342"/>
    </source>
</evidence>
<gene>
    <name evidence="1" type="ORF">PV06_11294</name>
</gene>
<dbReference type="OrthoDB" id="4364447at2759"/>
<keyword evidence="2" id="KW-1185">Reference proteome</keyword>
<proteinExistence type="predicted"/>
<dbReference type="Proteomes" id="UP000053342">
    <property type="component" value="Unassembled WGS sequence"/>
</dbReference>
<sequence length="126" mass="14324">MRKKRVDRGSVPFDRDPVQITNVLLPQSSTESETMQRPEIKRLSTSLASTMSMYKTTVTGSSLGSFDLDLVYEDHNPTFLIEQGEVEEGIARRFVKDSPLWVKLCKQNEIEADSILDFSRGSMHLQ</sequence>